<evidence type="ECO:0000313" key="18">
    <source>
        <dbReference type="EnsemblMetazoa" id="XP_030850601"/>
    </source>
</evidence>
<dbReference type="Pfam" id="PF01536">
    <property type="entry name" value="SAM_decarbox"/>
    <property type="match status" value="1"/>
</dbReference>
<evidence type="ECO:0000256" key="12">
    <source>
        <dbReference type="ARBA" id="ARBA00048112"/>
    </source>
</evidence>
<evidence type="ECO:0000256" key="14">
    <source>
        <dbReference type="PIRSR" id="PIRSR001355-1"/>
    </source>
</evidence>
<keyword evidence="5 16" id="KW-0068">Autocatalytic cleavage</keyword>
<proteinExistence type="inferred from homology"/>
<protein>
    <recommendedName>
        <fullName evidence="13">S-adenosylmethionine decarboxylase proenzyme</fullName>
        <ecNumber evidence="13">4.1.1.50</ecNumber>
    </recommendedName>
</protein>
<evidence type="ECO:0000256" key="7">
    <source>
        <dbReference type="ARBA" id="ARBA00023115"/>
    </source>
</evidence>
<reference evidence="18" key="2">
    <citation type="submission" date="2021-01" db="UniProtKB">
        <authorList>
            <consortium name="EnsemblMetazoa"/>
        </authorList>
    </citation>
    <scope>IDENTIFICATION</scope>
</reference>
<dbReference type="GO" id="GO:0005829">
    <property type="term" value="C:cytosol"/>
    <property type="evidence" value="ECO:0000318"/>
    <property type="project" value="GO_Central"/>
</dbReference>
<dbReference type="InterPro" id="IPR016067">
    <property type="entry name" value="S-AdoMet_deCO2ase_core"/>
</dbReference>
<feature type="active site" description="Schiff-base intermediate with substrate; via pyruvic acid" evidence="14">
    <location>
        <position position="83"/>
    </location>
</feature>
<feature type="active site" description="Proton donor; for catalytic activity" evidence="14">
    <location>
        <position position="97"/>
    </location>
</feature>
<keyword evidence="3 13" id="KW-0949">S-adenosyl-L-methionine</keyword>
<dbReference type="UniPathway" id="UPA00331">
    <property type="reaction ID" value="UER00451"/>
</dbReference>
<dbReference type="SUPFAM" id="SSF56276">
    <property type="entry name" value="S-adenosylmethionine decarboxylase"/>
    <property type="match status" value="1"/>
</dbReference>
<evidence type="ECO:0000256" key="13">
    <source>
        <dbReference type="PIRNR" id="PIRNR001355"/>
    </source>
</evidence>
<feature type="active site" description="Proton acceptor; for processing activity" evidence="14">
    <location>
        <position position="240"/>
    </location>
</feature>
<keyword evidence="19" id="KW-1185">Reference proteome</keyword>
<keyword evidence="6 13" id="KW-0745">Spermidine biosynthesis</keyword>
<evidence type="ECO:0000256" key="11">
    <source>
        <dbReference type="ARBA" id="ARBA00023317"/>
    </source>
</evidence>
<evidence type="ECO:0000256" key="3">
    <source>
        <dbReference type="ARBA" id="ARBA00022691"/>
    </source>
</evidence>
<comment type="similarity">
    <text evidence="2 13">Belongs to the eukaryotic AdoMetDC family.</text>
</comment>
<keyword evidence="9 13" id="KW-0456">Lyase</keyword>
<evidence type="ECO:0000256" key="4">
    <source>
        <dbReference type="ARBA" id="ARBA00022793"/>
    </source>
</evidence>
<feature type="chain" id="PRO_5042324223" description="S-adenosylmethionine decarboxylase beta chain" evidence="17">
    <location>
        <begin position="1"/>
        <end position="82"/>
    </location>
</feature>
<dbReference type="InterPro" id="IPR048283">
    <property type="entry name" value="AdoMetDC-like"/>
</dbReference>
<dbReference type="KEGG" id="spu:756698"/>
<feature type="site" description="Cleavage (non-hydrolytic); by autolysis" evidence="16">
    <location>
        <begin position="82"/>
        <end position="83"/>
    </location>
</feature>
<keyword evidence="10 13" id="KW-0704">Schiff base</keyword>
<dbReference type="CTD" id="262"/>
<dbReference type="OrthoDB" id="1068353at2759"/>
<dbReference type="FunCoup" id="A0A7M7PI63">
    <property type="interactions" value="1350"/>
</dbReference>
<evidence type="ECO:0000256" key="16">
    <source>
        <dbReference type="PIRSR" id="PIRSR001355-4"/>
    </source>
</evidence>
<reference evidence="19" key="1">
    <citation type="submission" date="2015-02" db="EMBL/GenBank/DDBJ databases">
        <title>Genome sequencing for Strongylocentrotus purpuratus.</title>
        <authorList>
            <person name="Murali S."/>
            <person name="Liu Y."/>
            <person name="Vee V."/>
            <person name="English A."/>
            <person name="Wang M."/>
            <person name="Skinner E."/>
            <person name="Han Y."/>
            <person name="Muzny D.M."/>
            <person name="Worley K.C."/>
            <person name="Gibbs R.A."/>
        </authorList>
    </citation>
    <scope>NUCLEOTIDE SEQUENCE</scope>
</reference>
<dbReference type="FunFam" id="3.60.90.10:FF:000027">
    <property type="entry name" value="Uncharacterized protein"/>
    <property type="match status" value="1"/>
</dbReference>
<evidence type="ECO:0000256" key="17">
    <source>
        <dbReference type="PIRSR" id="PIRSR001355-5"/>
    </source>
</evidence>
<dbReference type="PIRSF" id="PIRSF001355">
    <property type="entry name" value="S-AdenosylMet_decarboxylase"/>
    <property type="match status" value="1"/>
</dbReference>
<dbReference type="AlphaFoldDB" id="A0A7M7PI63"/>
<dbReference type="InParanoid" id="A0A7M7PI63"/>
<evidence type="ECO:0000313" key="19">
    <source>
        <dbReference type="Proteomes" id="UP000007110"/>
    </source>
</evidence>
<dbReference type="GO" id="GO:0008295">
    <property type="term" value="P:spermidine biosynthetic process"/>
    <property type="evidence" value="ECO:0000318"/>
    <property type="project" value="GO_Central"/>
</dbReference>
<sequence length="344" mass="39778">MDQGSGKVNNEGGKLTHYEGTEKLLELWFEPITLENGETKRQKMCDLRVIPRDEIAEMLVKVKCEIVSFSERDEQHAYILSESSLFISKRRLILKTCGTTTVLASLDSLLALAKKYCNCKVVDIFYSRKNFMRPDLQHSLYKSFEDEVKYLDSIFDRGAAYVLGRMNGDCWYLYTLDDTSIEQPDQTLEMLMTDLDDEVMAHFQNTTGRKSEDVTKESGIADLVPDCKIDGFVFEPCGYSMNGLLKDDGYVTIHVTPEKEFSYVSFETNASMEDYSSLVDRILSTFRPGKFVMTLFTNEQAACRSSRDTLKETLLDRYTRHDRQYSEFKNYDLTFGHYVRDKKR</sequence>
<dbReference type="PANTHER" id="PTHR11570:SF0">
    <property type="entry name" value="S-ADENOSYLMETHIONINE DECARBOXYLASE PROENZYME"/>
    <property type="match status" value="1"/>
</dbReference>
<evidence type="ECO:0000256" key="6">
    <source>
        <dbReference type="ARBA" id="ARBA00023066"/>
    </source>
</evidence>
<comment type="catalytic activity">
    <reaction evidence="12 13">
        <text>S-adenosyl-L-methionine + H(+) = S-adenosyl 3-(methylsulfanyl)propylamine + CO2</text>
        <dbReference type="Rhea" id="RHEA:15981"/>
        <dbReference type="ChEBI" id="CHEBI:15378"/>
        <dbReference type="ChEBI" id="CHEBI:16526"/>
        <dbReference type="ChEBI" id="CHEBI:57443"/>
        <dbReference type="ChEBI" id="CHEBI:59789"/>
        <dbReference type="EC" id="4.1.1.50"/>
    </reaction>
</comment>
<evidence type="ECO:0000256" key="15">
    <source>
        <dbReference type="PIRSR" id="PIRSR001355-3"/>
    </source>
</evidence>
<dbReference type="EnsemblMetazoa" id="XM_030994741">
    <property type="protein sequence ID" value="XP_030850601"/>
    <property type="gene ID" value="LOC756698"/>
</dbReference>
<evidence type="ECO:0000256" key="1">
    <source>
        <dbReference type="ARBA" id="ARBA00004911"/>
    </source>
</evidence>
<evidence type="ECO:0000256" key="5">
    <source>
        <dbReference type="ARBA" id="ARBA00022813"/>
    </source>
</evidence>
<organism evidence="18 19">
    <name type="scientific">Strongylocentrotus purpuratus</name>
    <name type="common">Purple sea urchin</name>
    <dbReference type="NCBI Taxonomy" id="7668"/>
    <lineage>
        <taxon>Eukaryota</taxon>
        <taxon>Metazoa</taxon>
        <taxon>Echinodermata</taxon>
        <taxon>Eleutherozoa</taxon>
        <taxon>Echinozoa</taxon>
        <taxon>Echinoidea</taxon>
        <taxon>Euechinoidea</taxon>
        <taxon>Echinacea</taxon>
        <taxon>Camarodonta</taxon>
        <taxon>Echinidea</taxon>
        <taxon>Strongylocentrotidae</taxon>
        <taxon>Strongylocentrotus</taxon>
    </lineage>
</organism>
<comment type="pathway">
    <text evidence="1 13">Amine and polyamine biosynthesis; S-adenosylmethioninamine biosynthesis; S-adenosylmethioninamine from S-adenosyl-L-methionine: step 1/1.</text>
</comment>
<comment type="cofactor">
    <cofactor evidence="13">
        <name>pyruvate</name>
        <dbReference type="ChEBI" id="CHEBI:15361"/>
    </cofactor>
    <text evidence="13">Binds 1 pyruvoyl group covalently per subunit.</text>
</comment>
<keyword evidence="4 13" id="KW-0210">Decarboxylase</keyword>
<keyword evidence="8 13" id="KW-0865">Zymogen</keyword>
<accession>A0A7M7PI63</accession>
<dbReference type="Gene3D" id="3.60.90.10">
    <property type="entry name" value="S-adenosylmethionine decarboxylase"/>
    <property type="match status" value="1"/>
</dbReference>
<feature type="modified residue" description="Pyruvic acid (Ser); by autocatalysis" evidence="15">
    <location>
        <position position="83"/>
    </location>
</feature>
<dbReference type="RefSeq" id="XP_030850601.1">
    <property type="nucleotide sequence ID" value="XM_030994741.1"/>
</dbReference>
<dbReference type="Proteomes" id="UP000007110">
    <property type="component" value="Unassembled WGS sequence"/>
</dbReference>
<dbReference type="GO" id="GO:0006597">
    <property type="term" value="P:spermine biosynthetic process"/>
    <property type="evidence" value="ECO:0000318"/>
    <property type="project" value="GO_Central"/>
</dbReference>
<name>A0A7M7PI63_STRPU</name>
<dbReference type="EC" id="4.1.1.50" evidence="13"/>
<dbReference type="OMA" id="WFEESSN"/>
<evidence type="ECO:0000256" key="2">
    <source>
        <dbReference type="ARBA" id="ARBA00008466"/>
    </source>
</evidence>
<evidence type="ECO:0000256" key="9">
    <source>
        <dbReference type="ARBA" id="ARBA00023239"/>
    </source>
</evidence>
<dbReference type="InterPro" id="IPR018166">
    <property type="entry name" value="S-AdoMet_deCO2ase_CS"/>
</dbReference>
<dbReference type="NCBIfam" id="TIGR00535">
    <property type="entry name" value="SAM_DCase"/>
    <property type="match status" value="1"/>
</dbReference>
<keyword evidence="7 13" id="KW-0620">Polyamine biosynthesis</keyword>
<keyword evidence="11 13" id="KW-0670">Pyruvate</keyword>
<feature type="active site" description="Proton acceptor; for processing activity" evidence="14">
    <location>
        <position position="254"/>
    </location>
</feature>
<evidence type="ECO:0000256" key="8">
    <source>
        <dbReference type="ARBA" id="ARBA00023145"/>
    </source>
</evidence>
<dbReference type="GeneID" id="756698"/>
<evidence type="ECO:0000256" key="10">
    <source>
        <dbReference type="ARBA" id="ARBA00023270"/>
    </source>
</evidence>
<dbReference type="PANTHER" id="PTHR11570">
    <property type="entry name" value="S-ADENOSYLMETHIONINE DECARBOXYLASE"/>
    <property type="match status" value="1"/>
</dbReference>
<dbReference type="PROSITE" id="PS01336">
    <property type="entry name" value="ADOMETDC"/>
    <property type="match status" value="1"/>
</dbReference>
<dbReference type="InterPro" id="IPR001985">
    <property type="entry name" value="S-AdoMet_decarboxylase_euk"/>
</dbReference>
<feature type="chain" id="PRO_5042324224" description="S-adenosylmethionine decarboxylase alpha chain" evidence="17">
    <location>
        <begin position="83"/>
        <end position="344"/>
    </location>
</feature>
<dbReference type="GO" id="GO:0004014">
    <property type="term" value="F:adenosylmethionine decarboxylase activity"/>
    <property type="evidence" value="ECO:0000318"/>
    <property type="project" value="GO_Central"/>
</dbReference>